<protein>
    <submittedName>
        <fullName evidence="1">Uncharacterized protein</fullName>
    </submittedName>
</protein>
<dbReference type="AlphaFoldDB" id="A0A2D3WS20"/>
<gene>
    <name evidence="1" type="ORF">CFH83_00170</name>
</gene>
<organism evidence="1 2">
    <name type="scientific">Sulfuricurvum kujiense</name>
    <dbReference type="NCBI Taxonomy" id="148813"/>
    <lineage>
        <taxon>Bacteria</taxon>
        <taxon>Pseudomonadati</taxon>
        <taxon>Campylobacterota</taxon>
        <taxon>Epsilonproteobacteria</taxon>
        <taxon>Campylobacterales</taxon>
        <taxon>Sulfurimonadaceae</taxon>
        <taxon>Sulfuricurvum</taxon>
    </lineage>
</organism>
<dbReference type="EMBL" id="DLUI01000003">
    <property type="protein sequence ID" value="DAB39533.1"/>
    <property type="molecule type" value="Genomic_DNA"/>
</dbReference>
<sequence length="185" mass="21924">MVGFTTFELYDRIWDDRLISVIYSGDTIVHHEHWGQQTLAFAWIRFIGELKRAVPLKPIYWFLIVKGHRTYKYLPAFTKSFYPHWSIDRSDLKPLLDFLAEDKFGEFYDRNSGIIAYERSRGHLKSDFVLPLKNETMKPSVQFFLERNPKYGEGDELACICDFDDTNLRPFTKRMLQSYSTEKTA</sequence>
<reference evidence="1 2" key="1">
    <citation type="journal article" date="2017" name="Front. Microbiol.">
        <title>Comparative Genomic Analysis of the Class Epsilonproteobacteria and Proposed Reclassification to Epsilonbacteraeota (phyl. nov.).</title>
        <authorList>
            <person name="Waite D.W."/>
            <person name="Vanwonterghem I."/>
            <person name="Rinke C."/>
            <person name="Parks D.H."/>
            <person name="Zhang Y."/>
            <person name="Takai K."/>
            <person name="Sievert S.M."/>
            <person name="Simon J."/>
            <person name="Campbell B.J."/>
            <person name="Hanson T.E."/>
            <person name="Woyke T."/>
            <person name="Klotz M.G."/>
            <person name="Hugenholtz P."/>
        </authorList>
    </citation>
    <scope>NUCLEOTIDE SEQUENCE [LARGE SCALE GENOMIC DNA]</scope>
    <source>
        <strain evidence="1">UBA12443</strain>
    </source>
</reference>
<evidence type="ECO:0000313" key="2">
    <source>
        <dbReference type="Proteomes" id="UP000228859"/>
    </source>
</evidence>
<dbReference type="Proteomes" id="UP000228859">
    <property type="component" value="Unassembled WGS sequence"/>
</dbReference>
<name>A0A2D3WS20_9BACT</name>
<proteinExistence type="predicted"/>
<comment type="caution">
    <text evidence="1">The sequence shown here is derived from an EMBL/GenBank/DDBJ whole genome shotgun (WGS) entry which is preliminary data.</text>
</comment>
<evidence type="ECO:0000313" key="1">
    <source>
        <dbReference type="EMBL" id="DAB39533.1"/>
    </source>
</evidence>
<accession>A0A2D3WS20</accession>